<organism evidence="1 2">
    <name type="scientific">Punica granatum</name>
    <name type="common">Pomegranate</name>
    <dbReference type="NCBI Taxonomy" id="22663"/>
    <lineage>
        <taxon>Eukaryota</taxon>
        <taxon>Viridiplantae</taxon>
        <taxon>Streptophyta</taxon>
        <taxon>Embryophyta</taxon>
        <taxon>Tracheophyta</taxon>
        <taxon>Spermatophyta</taxon>
        <taxon>Magnoliopsida</taxon>
        <taxon>eudicotyledons</taxon>
        <taxon>Gunneridae</taxon>
        <taxon>Pentapetalae</taxon>
        <taxon>rosids</taxon>
        <taxon>malvids</taxon>
        <taxon>Myrtales</taxon>
        <taxon>Lythraceae</taxon>
        <taxon>Punica</taxon>
    </lineage>
</organism>
<dbReference type="Proteomes" id="UP000233551">
    <property type="component" value="Unassembled WGS sequence"/>
</dbReference>
<protein>
    <submittedName>
        <fullName evidence="1">Uncharacterized protein</fullName>
    </submittedName>
</protein>
<evidence type="ECO:0000313" key="1">
    <source>
        <dbReference type="EMBL" id="PKI70858.1"/>
    </source>
</evidence>
<evidence type="ECO:0000313" key="2">
    <source>
        <dbReference type="Proteomes" id="UP000233551"/>
    </source>
</evidence>
<keyword evidence="2" id="KW-1185">Reference proteome</keyword>
<gene>
    <name evidence="1" type="ORF">CRG98_008749</name>
</gene>
<name>A0A2I0KQS9_PUNGR</name>
<reference evidence="1 2" key="1">
    <citation type="submission" date="2017-11" db="EMBL/GenBank/DDBJ databases">
        <title>De-novo sequencing of pomegranate (Punica granatum L.) genome.</title>
        <authorList>
            <person name="Akparov Z."/>
            <person name="Amiraslanov A."/>
            <person name="Hajiyeva S."/>
            <person name="Abbasov M."/>
            <person name="Kaur K."/>
            <person name="Hamwieh A."/>
            <person name="Solovyev V."/>
            <person name="Salamov A."/>
            <person name="Braich B."/>
            <person name="Kosarev P."/>
            <person name="Mahmoud A."/>
            <person name="Hajiyev E."/>
            <person name="Babayeva S."/>
            <person name="Izzatullayeva V."/>
            <person name="Mammadov A."/>
            <person name="Mammadov A."/>
            <person name="Sharifova S."/>
            <person name="Ojaghi J."/>
            <person name="Eynullazada K."/>
            <person name="Bayramov B."/>
            <person name="Abdulazimova A."/>
            <person name="Shahmuradov I."/>
        </authorList>
    </citation>
    <scope>NUCLEOTIDE SEQUENCE [LARGE SCALE GENOMIC DNA]</scope>
    <source>
        <strain evidence="2">cv. AG2017</strain>
        <tissue evidence="1">Leaf</tissue>
    </source>
</reference>
<comment type="caution">
    <text evidence="1">The sequence shown here is derived from an EMBL/GenBank/DDBJ whole genome shotgun (WGS) entry which is preliminary data.</text>
</comment>
<dbReference type="EMBL" id="PGOL01000426">
    <property type="protein sequence ID" value="PKI70858.1"/>
    <property type="molecule type" value="Genomic_DNA"/>
</dbReference>
<sequence length="127" mass="13782">MITTDGEIDRIFDVDCLPISLLEMLVHLQRAGHLIGLKGDDQELREEDQKLTDTGLTRGGNKGKIRCAMIEGEEEDTANGGSQILKVAHAPSWTEQINIVRSFGKSLPIDAIKMNLGEGAPEEGGVL</sequence>
<dbReference type="AlphaFoldDB" id="A0A2I0KQS9"/>
<proteinExistence type="predicted"/>
<accession>A0A2I0KQS9</accession>